<proteinExistence type="inferred from homology"/>
<evidence type="ECO:0000256" key="4">
    <source>
        <dbReference type="ARBA" id="ARBA00022807"/>
    </source>
</evidence>
<keyword evidence="3" id="KW-0378">Hydrolase</keyword>
<feature type="chain" id="PRO_5046103154" evidence="7">
    <location>
        <begin position="23"/>
        <end position="419"/>
    </location>
</feature>
<evidence type="ECO:0000256" key="6">
    <source>
        <dbReference type="ARBA" id="ARBA00023157"/>
    </source>
</evidence>
<dbReference type="InterPro" id="IPR038765">
    <property type="entry name" value="Papain-like_cys_pep_sf"/>
</dbReference>
<dbReference type="InterPro" id="IPR013201">
    <property type="entry name" value="Prot_inhib_I29"/>
</dbReference>
<evidence type="ECO:0000256" key="7">
    <source>
        <dbReference type="SAM" id="SignalP"/>
    </source>
</evidence>
<dbReference type="EMBL" id="JAIFTH010001636">
    <property type="protein sequence ID" value="KAG9508480.1"/>
    <property type="molecule type" value="Genomic_DNA"/>
</dbReference>
<dbReference type="InterPro" id="IPR025660">
    <property type="entry name" value="Pept_his_AS"/>
</dbReference>
<dbReference type="PANTHER" id="PTHR12411">
    <property type="entry name" value="CYSTEINE PROTEASE FAMILY C1-RELATED"/>
    <property type="match status" value="1"/>
</dbReference>
<sequence length="419" mass="46865">MRVKISLVLVITLWAAISFVVGLPKYDDYYEHQSPAWLSPEAVFSRQATPARQLSWPFSTGDGSLSNQLHASTITQNFDSGLHKLVSPVDALVHLTFDSFMQAYGKNYSLAELPRRMSLFSRTKEVVLDSLRNFQAGLQTFALKINQYSDWDDDELKALNGVKVSQSALQELQKLERRKSTVRVRATVRIPAHKDWRTSGCVAAPYDQQKCGCCWAIASIGVVEAKNCLVNGASARLSVQQLIDCASSRQGYSNYGCNGGWPTSTFKYIFRQSSLARDSCYPLVKKQQTCRIDKIRRESGCSVSDSSFGKLRYKVLKGENEILYHVAKTGPVTAVIEATRKFILYWKGIFDDPACGRRSHDTDHALQIVGYGTDDGKDYWLLKNSWGTTDWGEFGGYARIKRGVHACSIGYIGWAVVEA</sequence>
<name>A0ABQ7S502_9ACAR</name>
<dbReference type="SUPFAM" id="SSF54001">
    <property type="entry name" value="Cysteine proteinases"/>
    <property type="match status" value="1"/>
</dbReference>
<keyword evidence="6" id="KW-1015">Disulfide bond</keyword>
<dbReference type="InterPro" id="IPR039417">
    <property type="entry name" value="Peptidase_C1A_papain-like"/>
</dbReference>
<dbReference type="PROSITE" id="PS00639">
    <property type="entry name" value="THIOL_PROTEASE_HIS"/>
    <property type="match status" value="1"/>
</dbReference>
<feature type="domain" description="Cathepsin propeptide inhibitor" evidence="9">
    <location>
        <begin position="97"/>
        <end position="156"/>
    </location>
</feature>
<dbReference type="Pfam" id="PF00112">
    <property type="entry name" value="Peptidase_C1"/>
    <property type="match status" value="1"/>
</dbReference>
<evidence type="ECO:0000313" key="11">
    <source>
        <dbReference type="Proteomes" id="UP000825002"/>
    </source>
</evidence>
<dbReference type="InterPro" id="IPR000169">
    <property type="entry name" value="Pept_cys_AS"/>
</dbReference>
<keyword evidence="11" id="KW-1185">Reference proteome</keyword>
<evidence type="ECO:0000256" key="1">
    <source>
        <dbReference type="ARBA" id="ARBA00008455"/>
    </source>
</evidence>
<comment type="similarity">
    <text evidence="1">Belongs to the peptidase C1 family.</text>
</comment>
<dbReference type="SMART" id="SM00848">
    <property type="entry name" value="Inhibitor_I29"/>
    <property type="match status" value="1"/>
</dbReference>
<dbReference type="InterPro" id="IPR013128">
    <property type="entry name" value="Peptidase_C1A"/>
</dbReference>
<dbReference type="SMART" id="SM00645">
    <property type="entry name" value="Pept_C1"/>
    <property type="match status" value="1"/>
</dbReference>
<dbReference type="Proteomes" id="UP000825002">
    <property type="component" value="Unassembled WGS sequence"/>
</dbReference>
<dbReference type="Gene3D" id="3.90.70.10">
    <property type="entry name" value="Cysteine proteinases"/>
    <property type="match status" value="1"/>
</dbReference>
<dbReference type="InterPro" id="IPR000668">
    <property type="entry name" value="Peptidase_C1A_C"/>
</dbReference>
<dbReference type="PRINTS" id="PR00705">
    <property type="entry name" value="PAPAIN"/>
</dbReference>
<evidence type="ECO:0000313" key="10">
    <source>
        <dbReference type="EMBL" id="KAG9508480.1"/>
    </source>
</evidence>
<evidence type="ECO:0000256" key="3">
    <source>
        <dbReference type="ARBA" id="ARBA00022801"/>
    </source>
</evidence>
<organism evidence="10 11">
    <name type="scientific">Fragariocoptes setiger</name>
    <dbReference type="NCBI Taxonomy" id="1670756"/>
    <lineage>
        <taxon>Eukaryota</taxon>
        <taxon>Metazoa</taxon>
        <taxon>Ecdysozoa</taxon>
        <taxon>Arthropoda</taxon>
        <taxon>Chelicerata</taxon>
        <taxon>Arachnida</taxon>
        <taxon>Acari</taxon>
        <taxon>Acariformes</taxon>
        <taxon>Trombidiformes</taxon>
        <taxon>Prostigmata</taxon>
        <taxon>Eupodina</taxon>
        <taxon>Eriophyoidea</taxon>
        <taxon>Phytoptidae</taxon>
        <taxon>Fragariocoptes</taxon>
    </lineage>
</organism>
<evidence type="ECO:0000259" key="9">
    <source>
        <dbReference type="SMART" id="SM00848"/>
    </source>
</evidence>
<evidence type="ECO:0000256" key="2">
    <source>
        <dbReference type="ARBA" id="ARBA00022670"/>
    </source>
</evidence>
<evidence type="ECO:0000256" key="5">
    <source>
        <dbReference type="ARBA" id="ARBA00023145"/>
    </source>
</evidence>
<reference evidence="10 11" key="1">
    <citation type="submission" date="2020-10" db="EMBL/GenBank/DDBJ databases">
        <authorList>
            <person name="Klimov P.B."/>
            <person name="Dyachkov S.M."/>
            <person name="Chetverikov P.E."/>
        </authorList>
    </citation>
    <scope>NUCLEOTIDE SEQUENCE [LARGE SCALE GENOMIC DNA]</scope>
    <source>
        <strain evidence="10">BMOC 18-1129-001#AD2665</strain>
        <tissue evidence="10">Entire mites</tissue>
    </source>
</reference>
<dbReference type="GO" id="GO:0008233">
    <property type="term" value="F:peptidase activity"/>
    <property type="evidence" value="ECO:0007669"/>
    <property type="project" value="UniProtKB-KW"/>
</dbReference>
<dbReference type="Pfam" id="PF08246">
    <property type="entry name" value="Inhibitor_I29"/>
    <property type="match status" value="1"/>
</dbReference>
<keyword evidence="7" id="KW-0732">Signal</keyword>
<gene>
    <name evidence="10" type="primary">ALEU</name>
    <name evidence="10" type="ORF">GZH46_03022</name>
</gene>
<feature type="signal peptide" evidence="7">
    <location>
        <begin position="1"/>
        <end position="22"/>
    </location>
</feature>
<feature type="domain" description="Peptidase C1A papain C-terminal" evidence="8">
    <location>
        <begin position="190"/>
        <end position="418"/>
    </location>
</feature>
<evidence type="ECO:0000259" key="8">
    <source>
        <dbReference type="SMART" id="SM00645"/>
    </source>
</evidence>
<dbReference type="CDD" id="cd02248">
    <property type="entry name" value="Peptidase_C1A"/>
    <property type="match status" value="1"/>
</dbReference>
<protein>
    <submittedName>
        <fullName evidence="10">Thiol protease aleurain</fullName>
    </submittedName>
</protein>
<dbReference type="PROSITE" id="PS00139">
    <property type="entry name" value="THIOL_PROTEASE_CYS"/>
    <property type="match status" value="1"/>
</dbReference>
<keyword evidence="2 10" id="KW-0645">Protease</keyword>
<accession>A0ABQ7S502</accession>
<keyword evidence="4" id="KW-0788">Thiol protease</keyword>
<keyword evidence="5" id="KW-0865">Zymogen</keyword>
<comment type="caution">
    <text evidence="10">The sequence shown here is derived from an EMBL/GenBank/DDBJ whole genome shotgun (WGS) entry which is preliminary data.</text>
</comment>
<dbReference type="GO" id="GO:0006508">
    <property type="term" value="P:proteolysis"/>
    <property type="evidence" value="ECO:0007669"/>
    <property type="project" value="UniProtKB-KW"/>
</dbReference>